<sequence length="117" mass="12970">MKNSSLSAAVAPFLTPDPTPQQISDAGEKFLDGQKTVVAIALENALKSFVFISNGVHFSSSCVPNKNQNSILRVDFFGLKGKCVFLAKILVFPFLVKRRRKSDIDRCWQRSHVTVSL</sequence>
<proteinExistence type="predicted"/>
<organism evidence="1">
    <name type="scientific">Photinus pyralis</name>
    <name type="common">Common eastern firefly</name>
    <name type="synonym">Lampyris pyralis</name>
    <dbReference type="NCBI Taxonomy" id="7054"/>
    <lineage>
        <taxon>Eukaryota</taxon>
        <taxon>Metazoa</taxon>
        <taxon>Ecdysozoa</taxon>
        <taxon>Arthropoda</taxon>
        <taxon>Hexapoda</taxon>
        <taxon>Insecta</taxon>
        <taxon>Pterygota</taxon>
        <taxon>Neoptera</taxon>
        <taxon>Endopterygota</taxon>
        <taxon>Coleoptera</taxon>
        <taxon>Polyphaga</taxon>
        <taxon>Elateriformia</taxon>
        <taxon>Elateroidea</taxon>
        <taxon>Lampyridae</taxon>
        <taxon>Lampyrinae</taxon>
        <taxon>Photinus</taxon>
    </lineage>
</organism>
<dbReference type="EMBL" id="GEZM01017287">
    <property type="protein sequence ID" value="JAV90794.1"/>
    <property type="molecule type" value="Transcribed_RNA"/>
</dbReference>
<evidence type="ECO:0000313" key="1">
    <source>
        <dbReference type="EMBL" id="JAV90794.1"/>
    </source>
</evidence>
<dbReference type="AlphaFoldDB" id="A0A1Y1MYS9"/>
<name>A0A1Y1MYS9_PHOPY</name>
<accession>A0A1Y1MYS9</accession>
<reference evidence="1" key="1">
    <citation type="journal article" date="2016" name="Sci. Rep.">
        <title>Molecular characterization of firefly nuptial gifts: a multi-omics approach sheds light on postcopulatory sexual selection.</title>
        <authorList>
            <person name="Al-Wathiqui N."/>
            <person name="Fallon T.R."/>
            <person name="South A."/>
            <person name="Weng J.K."/>
            <person name="Lewis S.M."/>
        </authorList>
    </citation>
    <scope>NUCLEOTIDE SEQUENCE</scope>
</reference>
<protein>
    <submittedName>
        <fullName evidence="1">Uncharacterized protein</fullName>
    </submittedName>
</protein>